<evidence type="ECO:0000313" key="3">
    <source>
        <dbReference type="EMBL" id="APU14253.1"/>
    </source>
</evidence>
<organism evidence="3 4">
    <name type="scientific">Actinoalloteichus fjordicus</name>
    <dbReference type="NCBI Taxonomy" id="1612552"/>
    <lineage>
        <taxon>Bacteria</taxon>
        <taxon>Bacillati</taxon>
        <taxon>Actinomycetota</taxon>
        <taxon>Actinomycetes</taxon>
        <taxon>Pseudonocardiales</taxon>
        <taxon>Pseudonocardiaceae</taxon>
        <taxon>Actinoalloteichus</taxon>
    </lineage>
</organism>
<name>A0AAC9LA99_9PSEU</name>
<feature type="domain" description="Thiaminase-2/PQQC" evidence="2">
    <location>
        <begin position="17"/>
        <end position="210"/>
    </location>
</feature>
<protein>
    <submittedName>
        <fullName evidence="3">Transcription activator</fullName>
        <ecNumber evidence="3">3.5.99.2</ecNumber>
    </submittedName>
</protein>
<reference evidence="4" key="1">
    <citation type="submission" date="2016-06" db="EMBL/GenBank/DDBJ databases">
        <title>Complete genome sequence of Actinoalloteichus fjordicus DSM 46855 (=ADI127-17), type strain of the new species Actinoalloteichus fjordicus.</title>
        <authorList>
            <person name="Ruckert C."/>
            <person name="Nouioui I."/>
            <person name="Willmese J."/>
            <person name="van Wezel G."/>
            <person name="Klenk H.-P."/>
            <person name="Kalinowski J."/>
            <person name="Zotchev S.B."/>
        </authorList>
    </citation>
    <scope>NUCLEOTIDE SEQUENCE [LARGE SCALE GENOMIC DNA]</scope>
    <source>
        <strain evidence="4">ADI127-7</strain>
    </source>
</reference>
<dbReference type="InterPro" id="IPR016084">
    <property type="entry name" value="Haem_Oase-like_multi-hlx"/>
</dbReference>
<gene>
    <name evidence="3" type="ORF">UA74_10965</name>
</gene>
<keyword evidence="4" id="KW-1185">Reference proteome</keyword>
<proteinExistence type="predicted"/>
<keyword evidence="3" id="KW-0378">Hydrolase</keyword>
<dbReference type="Proteomes" id="UP000185511">
    <property type="component" value="Chromosome"/>
</dbReference>
<dbReference type="RefSeq" id="WP_075740177.1">
    <property type="nucleotide sequence ID" value="NZ_CP016076.1"/>
</dbReference>
<dbReference type="Pfam" id="PF03070">
    <property type="entry name" value="TENA_THI-4"/>
    <property type="match status" value="1"/>
</dbReference>
<evidence type="ECO:0000256" key="1">
    <source>
        <dbReference type="ARBA" id="ARBA00004948"/>
    </source>
</evidence>
<evidence type="ECO:0000259" key="2">
    <source>
        <dbReference type="Pfam" id="PF03070"/>
    </source>
</evidence>
<dbReference type="SUPFAM" id="SSF48613">
    <property type="entry name" value="Heme oxygenase-like"/>
    <property type="match status" value="1"/>
</dbReference>
<dbReference type="PANTHER" id="PTHR43198:SF2">
    <property type="entry name" value="SI:CH1073-67J19.1-RELATED"/>
    <property type="match status" value="1"/>
</dbReference>
<evidence type="ECO:0000313" key="4">
    <source>
        <dbReference type="Proteomes" id="UP000185511"/>
    </source>
</evidence>
<dbReference type="Gene3D" id="1.20.910.10">
    <property type="entry name" value="Heme oxygenase-like"/>
    <property type="match status" value="1"/>
</dbReference>
<dbReference type="GO" id="GO:0050334">
    <property type="term" value="F:thiaminase activity"/>
    <property type="evidence" value="ECO:0007669"/>
    <property type="project" value="UniProtKB-EC"/>
</dbReference>
<comment type="pathway">
    <text evidence="1">Cofactor biosynthesis; thiamine diphosphate biosynthesis.</text>
</comment>
<accession>A0AAC9LA99</accession>
<dbReference type="GO" id="GO:0005829">
    <property type="term" value="C:cytosol"/>
    <property type="evidence" value="ECO:0007669"/>
    <property type="project" value="TreeGrafter"/>
</dbReference>
<dbReference type="EMBL" id="CP016076">
    <property type="protein sequence ID" value="APU14253.1"/>
    <property type="molecule type" value="Genomic_DNA"/>
</dbReference>
<dbReference type="EC" id="3.5.99.2" evidence="3"/>
<dbReference type="InterPro" id="IPR050967">
    <property type="entry name" value="Thiamine_Salvage_TenA"/>
</dbReference>
<dbReference type="PANTHER" id="PTHR43198">
    <property type="entry name" value="BIFUNCTIONAL TH2 PROTEIN"/>
    <property type="match status" value="1"/>
</dbReference>
<dbReference type="AlphaFoldDB" id="A0AAC9LA99"/>
<sequence>MFHEELIELAEPVLAKVKDHPFWSGLRDGTLPPECLSHFVEQDTLHLLPAYARALARTASAAPSDAHTALFGRSAFNSLEARDRLRAAYGELAPDLGLRAATETAPVDPATHAHSAFFAAASATSFVAGVGALLPMVWFNHQVSDDLLARRSSPRYAPWIEVYHPGEGYRYAVKGFLAMVDAVAEQASTAQRRELVEQFSLSIRYEWAFAETAWSRAGWPV</sequence>
<dbReference type="InterPro" id="IPR004305">
    <property type="entry name" value="Thiaminase-2/PQQC"/>
</dbReference>
<dbReference type="KEGG" id="acad:UA74_10965"/>